<evidence type="ECO:0000256" key="2">
    <source>
        <dbReference type="ARBA" id="ARBA00022827"/>
    </source>
</evidence>
<dbReference type="Gene3D" id="3.30.43.10">
    <property type="entry name" value="Uridine Diphospho-n-acetylenolpyruvylglucosamine Reductase, domain 2"/>
    <property type="match status" value="1"/>
</dbReference>
<dbReference type="GO" id="GO:0071949">
    <property type="term" value="F:FAD binding"/>
    <property type="evidence" value="ECO:0007669"/>
    <property type="project" value="InterPro"/>
</dbReference>
<dbReference type="InterPro" id="IPR051312">
    <property type="entry name" value="Diverse_Substr_Oxidored"/>
</dbReference>
<dbReference type="InterPro" id="IPR002346">
    <property type="entry name" value="Mopterin_DH_FAD-bd"/>
</dbReference>
<accession>A0A382GDB8</accession>
<dbReference type="InterPro" id="IPR016169">
    <property type="entry name" value="FAD-bd_PCMH_sub2"/>
</dbReference>
<proteinExistence type="predicted"/>
<evidence type="ECO:0000313" key="5">
    <source>
        <dbReference type="EMBL" id="SVB72597.1"/>
    </source>
</evidence>
<dbReference type="PANTHER" id="PTHR42659">
    <property type="entry name" value="XANTHINE DEHYDROGENASE SUBUNIT C-RELATED"/>
    <property type="match status" value="1"/>
</dbReference>
<dbReference type="PANTHER" id="PTHR42659:SF2">
    <property type="entry name" value="XANTHINE DEHYDROGENASE SUBUNIT C-RELATED"/>
    <property type="match status" value="1"/>
</dbReference>
<keyword evidence="2" id="KW-0274">FAD</keyword>
<name>A0A382GDB8_9ZZZZ</name>
<dbReference type="GO" id="GO:0016491">
    <property type="term" value="F:oxidoreductase activity"/>
    <property type="evidence" value="ECO:0007669"/>
    <property type="project" value="UniProtKB-KW"/>
</dbReference>
<dbReference type="Gene3D" id="3.30.465.10">
    <property type="match status" value="1"/>
</dbReference>
<gene>
    <name evidence="5" type="ORF">METZ01_LOCUS225451</name>
</gene>
<keyword evidence="3" id="KW-0560">Oxidoreductase</keyword>
<dbReference type="PROSITE" id="PS51387">
    <property type="entry name" value="FAD_PCMH"/>
    <property type="match status" value="1"/>
</dbReference>
<dbReference type="SUPFAM" id="SSF56176">
    <property type="entry name" value="FAD-binding/transporter-associated domain-like"/>
    <property type="match status" value="1"/>
</dbReference>
<sequence length="109" mass="11753">MEKFSYVNAKSVNQVPVLLDDSWENTKVIAGGTDLVGEMKDYIETPKKLVNLKTIPDLDKIEVKTSGVTIGALVTLSELVDHPEVQENYGVLAQAAAAVATPQIRNVGT</sequence>
<dbReference type="Pfam" id="PF00941">
    <property type="entry name" value="FAD_binding_5"/>
    <property type="match status" value="1"/>
</dbReference>
<dbReference type="AlphaFoldDB" id="A0A382GDB8"/>
<organism evidence="5">
    <name type="scientific">marine metagenome</name>
    <dbReference type="NCBI Taxonomy" id="408172"/>
    <lineage>
        <taxon>unclassified sequences</taxon>
        <taxon>metagenomes</taxon>
        <taxon>ecological metagenomes</taxon>
    </lineage>
</organism>
<reference evidence="5" key="1">
    <citation type="submission" date="2018-05" db="EMBL/GenBank/DDBJ databases">
        <authorList>
            <person name="Lanie J.A."/>
            <person name="Ng W.-L."/>
            <person name="Kazmierczak K.M."/>
            <person name="Andrzejewski T.M."/>
            <person name="Davidsen T.M."/>
            <person name="Wayne K.J."/>
            <person name="Tettelin H."/>
            <person name="Glass J.I."/>
            <person name="Rusch D."/>
            <person name="Podicherti R."/>
            <person name="Tsui H.-C.T."/>
            <person name="Winkler M.E."/>
        </authorList>
    </citation>
    <scope>NUCLEOTIDE SEQUENCE</scope>
</reference>
<dbReference type="EMBL" id="UINC01054643">
    <property type="protein sequence ID" value="SVB72597.1"/>
    <property type="molecule type" value="Genomic_DNA"/>
</dbReference>
<dbReference type="InterPro" id="IPR016166">
    <property type="entry name" value="FAD-bd_PCMH"/>
</dbReference>
<feature type="non-terminal residue" evidence="5">
    <location>
        <position position="109"/>
    </location>
</feature>
<evidence type="ECO:0000256" key="3">
    <source>
        <dbReference type="ARBA" id="ARBA00023002"/>
    </source>
</evidence>
<keyword evidence="1" id="KW-0285">Flavoprotein</keyword>
<protein>
    <recommendedName>
        <fullName evidence="4">FAD-binding PCMH-type domain-containing protein</fullName>
    </recommendedName>
</protein>
<dbReference type="InterPro" id="IPR016167">
    <property type="entry name" value="FAD-bd_PCMH_sub1"/>
</dbReference>
<dbReference type="InterPro" id="IPR036318">
    <property type="entry name" value="FAD-bd_PCMH-like_sf"/>
</dbReference>
<evidence type="ECO:0000259" key="4">
    <source>
        <dbReference type="PROSITE" id="PS51387"/>
    </source>
</evidence>
<evidence type="ECO:0000256" key="1">
    <source>
        <dbReference type="ARBA" id="ARBA00022630"/>
    </source>
</evidence>
<feature type="domain" description="FAD-binding PCMH-type" evidence="4">
    <location>
        <begin position="1"/>
        <end position="109"/>
    </location>
</feature>